<evidence type="ECO:0000313" key="4">
    <source>
        <dbReference type="Proteomes" id="UP001162131"/>
    </source>
</evidence>
<dbReference type="Gene3D" id="3.30.40.10">
    <property type="entry name" value="Zinc/RING finger domain, C3HC4 (zinc finger)"/>
    <property type="match status" value="2"/>
</dbReference>
<evidence type="ECO:0000256" key="1">
    <source>
        <dbReference type="PROSITE-ProRule" id="PRU00175"/>
    </source>
</evidence>
<organism evidence="3 4">
    <name type="scientific">Blepharisma stoltei</name>
    <dbReference type="NCBI Taxonomy" id="1481888"/>
    <lineage>
        <taxon>Eukaryota</taxon>
        <taxon>Sar</taxon>
        <taxon>Alveolata</taxon>
        <taxon>Ciliophora</taxon>
        <taxon>Postciliodesmatophora</taxon>
        <taxon>Heterotrichea</taxon>
        <taxon>Heterotrichida</taxon>
        <taxon>Blepharismidae</taxon>
        <taxon>Blepharisma</taxon>
    </lineage>
</organism>
<dbReference type="AlphaFoldDB" id="A0AAU9J2X4"/>
<keyword evidence="1" id="KW-0479">Metal-binding</keyword>
<dbReference type="InterPro" id="IPR013083">
    <property type="entry name" value="Znf_RING/FYVE/PHD"/>
</dbReference>
<keyword evidence="1" id="KW-0863">Zinc-finger</keyword>
<proteinExistence type="predicted"/>
<dbReference type="Proteomes" id="UP001162131">
    <property type="component" value="Unassembled WGS sequence"/>
</dbReference>
<accession>A0AAU9J2X4</accession>
<comment type="caution">
    <text evidence="3">The sequence shown here is derived from an EMBL/GenBank/DDBJ whole genome shotgun (WGS) entry which is preliminary data.</text>
</comment>
<dbReference type="GO" id="GO:0008270">
    <property type="term" value="F:zinc ion binding"/>
    <property type="evidence" value="ECO:0007669"/>
    <property type="project" value="UniProtKB-KW"/>
</dbReference>
<dbReference type="InterPro" id="IPR001841">
    <property type="entry name" value="Znf_RING"/>
</dbReference>
<gene>
    <name evidence="3" type="ORF">BSTOLATCC_MIC28517</name>
</gene>
<keyword evidence="4" id="KW-1185">Reference proteome</keyword>
<sequence>MENFIEHFQCSICIEICSKAVESSCCASIFCEECTPSLQSCPNCRFKHPQFHPNKALRRIIGFLPWTCEFCEYRTENNNSEDHLKKCIKVPALCKYCSASFIRQNLLDHYIDAHQNEIIKDFDKKSENNTQTEDKRIEDQVNAKGRIAKIGRTGKFYCGGNLGASCVCCNGFCGPNSGCNCASCMTLDIQARRLPKGYLVNSKGMIAKIGTTGKIYCGCQVMKGVPHCDGWCGPNDGPNCGACQALERNWNGRYREITSRWA</sequence>
<evidence type="ECO:0000313" key="3">
    <source>
        <dbReference type="EMBL" id="CAG9321230.1"/>
    </source>
</evidence>
<evidence type="ECO:0000259" key="2">
    <source>
        <dbReference type="PROSITE" id="PS50089"/>
    </source>
</evidence>
<dbReference type="SUPFAM" id="SSF49599">
    <property type="entry name" value="TRAF domain-like"/>
    <property type="match status" value="1"/>
</dbReference>
<dbReference type="SUPFAM" id="SSF57850">
    <property type="entry name" value="RING/U-box"/>
    <property type="match status" value="1"/>
</dbReference>
<reference evidence="3" key="1">
    <citation type="submission" date="2021-09" db="EMBL/GenBank/DDBJ databases">
        <authorList>
            <consortium name="AG Swart"/>
            <person name="Singh M."/>
            <person name="Singh A."/>
            <person name="Seah K."/>
            <person name="Emmerich C."/>
        </authorList>
    </citation>
    <scope>NUCLEOTIDE SEQUENCE</scope>
    <source>
        <strain evidence="3">ATCC30299</strain>
    </source>
</reference>
<dbReference type="EMBL" id="CAJZBQ010000028">
    <property type="protein sequence ID" value="CAG9321230.1"/>
    <property type="molecule type" value="Genomic_DNA"/>
</dbReference>
<keyword evidence="1" id="KW-0862">Zinc</keyword>
<name>A0AAU9J2X4_9CILI</name>
<dbReference type="PROSITE" id="PS50089">
    <property type="entry name" value="ZF_RING_2"/>
    <property type="match status" value="1"/>
</dbReference>
<feature type="domain" description="RING-type" evidence="2">
    <location>
        <begin position="10"/>
        <end position="45"/>
    </location>
</feature>
<protein>
    <recommendedName>
        <fullName evidence="2">RING-type domain-containing protein</fullName>
    </recommendedName>
</protein>